<reference evidence="2" key="1">
    <citation type="submission" date="2021-02" db="EMBL/GenBank/DDBJ databases">
        <authorList>
            <person name="Nowell W R."/>
        </authorList>
    </citation>
    <scope>NUCLEOTIDE SEQUENCE</scope>
</reference>
<feature type="non-terminal residue" evidence="2">
    <location>
        <position position="1"/>
    </location>
</feature>
<evidence type="ECO:0000313" key="2">
    <source>
        <dbReference type="EMBL" id="CAF4299810.1"/>
    </source>
</evidence>
<feature type="region of interest" description="Disordered" evidence="1">
    <location>
        <begin position="1"/>
        <end position="27"/>
    </location>
</feature>
<feature type="compositionally biased region" description="Low complexity" evidence="1">
    <location>
        <begin position="12"/>
        <end position="27"/>
    </location>
</feature>
<protein>
    <submittedName>
        <fullName evidence="2">Uncharacterized protein</fullName>
    </submittedName>
</protein>
<feature type="compositionally biased region" description="Gly residues" evidence="1">
    <location>
        <begin position="1"/>
        <end position="11"/>
    </location>
</feature>
<accession>A0A820HPW6</accession>
<name>A0A820HPW6_9BILA</name>
<dbReference type="Proteomes" id="UP000663881">
    <property type="component" value="Unassembled WGS sequence"/>
</dbReference>
<evidence type="ECO:0000256" key="1">
    <source>
        <dbReference type="SAM" id="MobiDB-lite"/>
    </source>
</evidence>
<gene>
    <name evidence="2" type="ORF">OKA104_LOCUS46142</name>
</gene>
<sequence>LGHAGGGGGGASQSSFQSASYSSEGAF</sequence>
<organism evidence="2 3">
    <name type="scientific">Adineta steineri</name>
    <dbReference type="NCBI Taxonomy" id="433720"/>
    <lineage>
        <taxon>Eukaryota</taxon>
        <taxon>Metazoa</taxon>
        <taxon>Spiralia</taxon>
        <taxon>Gnathifera</taxon>
        <taxon>Rotifera</taxon>
        <taxon>Eurotatoria</taxon>
        <taxon>Bdelloidea</taxon>
        <taxon>Adinetida</taxon>
        <taxon>Adinetidae</taxon>
        <taxon>Adineta</taxon>
    </lineage>
</organism>
<comment type="caution">
    <text evidence="2">The sequence shown here is derived from an EMBL/GenBank/DDBJ whole genome shotgun (WGS) entry which is preliminary data.</text>
</comment>
<dbReference type="AlphaFoldDB" id="A0A820HPW6"/>
<evidence type="ECO:0000313" key="3">
    <source>
        <dbReference type="Proteomes" id="UP000663881"/>
    </source>
</evidence>
<proteinExistence type="predicted"/>
<dbReference type="EMBL" id="CAJOAY010016336">
    <property type="protein sequence ID" value="CAF4299810.1"/>
    <property type="molecule type" value="Genomic_DNA"/>
</dbReference>